<dbReference type="InterPro" id="IPR004117">
    <property type="entry name" value="7tm6_olfct_rcpt"/>
</dbReference>
<protein>
    <recommendedName>
        <fullName evidence="10">Odorant receptor</fullName>
    </recommendedName>
</protein>
<dbReference type="GO" id="GO:0005549">
    <property type="term" value="F:odorant binding"/>
    <property type="evidence" value="ECO:0007669"/>
    <property type="project" value="InterPro"/>
</dbReference>
<keyword evidence="12" id="KW-1185">Reference proteome</keyword>
<dbReference type="GO" id="GO:0004984">
    <property type="term" value="F:olfactory receptor activity"/>
    <property type="evidence" value="ECO:0007669"/>
    <property type="project" value="InterPro"/>
</dbReference>
<dbReference type="InParanoid" id="A0A7M7QIB4"/>
<comment type="similarity">
    <text evidence="10">Belongs to the insect chemoreceptor superfamily. Heteromeric odorant receptor channel (TC 1.A.69) family.</text>
</comment>
<dbReference type="GO" id="GO:0005886">
    <property type="term" value="C:plasma membrane"/>
    <property type="evidence" value="ECO:0007669"/>
    <property type="project" value="UniProtKB-SubCell"/>
</dbReference>
<keyword evidence="8 10" id="KW-0675">Receptor</keyword>
<feature type="transmembrane region" description="Helical" evidence="10">
    <location>
        <begin position="327"/>
        <end position="345"/>
    </location>
</feature>
<evidence type="ECO:0000256" key="8">
    <source>
        <dbReference type="ARBA" id="ARBA00023170"/>
    </source>
</evidence>
<evidence type="ECO:0000256" key="7">
    <source>
        <dbReference type="ARBA" id="ARBA00023136"/>
    </source>
</evidence>
<comment type="subcellular location">
    <subcellularLocation>
        <location evidence="1 10">Cell membrane</location>
        <topology evidence="1 10">Multi-pass membrane protein</topology>
    </subcellularLocation>
</comment>
<keyword evidence="5 10" id="KW-0552">Olfaction</keyword>
<evidence type="ECO:0000313" key="11">
    <source>
        <dbReference type="EnsemblMetazoa" id="XP_031786753"/>
    </source>
</evidence>
<evidence type="ECO:0000256" key="1">
    <source>
        <dbReference type="ARBA" id="ARBA00004651"/>
    </source>
</evidence>
<evidence type="ECO:0000313" key="12">
    <source>
        <dbReference type="Proteomes" id="UP000002358"/>
    </source>
</evidence>
<dbReference type="CTD" id="23687403"/>
<name>A0A7M7QIB4_NASVI</name>
<dbReference type="Proteomes" id="UP000002358">
    <property type="component" value="Chromosome 5"/>
</dbReference>
<evidence type="ECO:0000256" key="4">
    <source>
        <dbReference type="ARBA" id="ARBA00022692"/>
    </source>
</evidence>
<reference evidence="11" key="1">
    <citation type="submission" date="2021-01" db="UniProtKB">
        <authorList>
            <consortium name="EnsemblMetazoa"/>
        </authorList>
    </citation>
    <scope>IDENTIFICATION</scope>
</reference>
<feature type="transmembrane region" description="Helical" evidence="10">
    <location>
        <begin position="158"/>
        <end position="178"/>
    </location>
</feature>
<dbReference type="GO" id="GO:0007165">
    <property type="term" value="P:signal transduction"/>
    <property type="evidence" value="ECO:0007669"/>
    <property type="project" value="UniProtKB-KW"/>
</dbReference>
<keyword evidence="3 10" id="KW-0716">Sensory transduction</keyword>
<comment type="caution">
    <text evidence="10">Lacks conserved residue(s) required for the propagation of feature annotation.</text>
</comment>
<dbReference type="Pfam" id="PF02949">
    <property type="entry name" value="7tm_6"/>
    <property type="match status" value="1"/>
</dbReference>
<evidence type="ECO:0000256" key="9">
    <source>
        <dbReference type="ARBA" id="ARBA00023224"/>
    </source>
</evidence>
<keyword evidence="9 10" id="KW-0807">Transducer</keyword>
<dbReference type="RefSeq" id="XP_031786753.1">
    <property type="nucleotide sequence ID" value="XM_031930893.2"/>
</dbReference>
<dbReference type="SMR" id="A0A7M7QIB4"/>
<dbReference type="GeneID" id="100463092"/>
<dbReference type="FunCoup" id="A0A7M7QIB4">
    <property type="interactions" value="119"/>
</dbReference>
<keyword evidence="7 10" id="KW-0472">Membrane</keyword>
<keyword evidence="6 10" id="KW-1133">Transmembrane helix</keyword>
<dbReference type="AlphaFoldDB" id="A0A7M7QIB4"/>
<evidence type="ECO:0000256" key="2">
    <source>
        <dbReference type="ARBA" id="ARBA00022475"/>
    </source>
</evidence>
<organism evidence="11 12">
    <name type="scientific">Nasonia vitripennis</name>
    <name type="common">Parasitic wasp</name>
    <dbReference type="NCBI Taxonomy" id="7425"/>
    <lineage>
        <taxon>Eukaryota</taxon>
        <taxon>Metazoa</taxon>
        <taxon>Ecdysozoa</taxon>
        <taxon>Arthropoda</taxon>
        <taxon>Hexapoda</taxon>
        <taxon>Insecta</taxon>
        <taxon>Pterygota</taxon>
        <taxon>Neoptera</taxon>
        <taxon>Endopterygota</taxon>
        <taxon>Hymenoptera</taxon>
        <taxon>Apocrita</taxon>
        <taxon>Proctotrupomorpha</taxon>
        <taxon>Chalcidoidea</taxon>
        <taxon>Pteromalidae</taxon>
        <taxon>Pteromalinae</taxon>
        <taxon>Nasonia</taxon>
    </lineage>
</organism>
<sequence>MDDDILCVRSLQINSVSSKIRKMKEMNPAKSVDVLSTSFLYFKLIGAWRPLNLPKWLRVIYDLFTISMVILMYEMLIVTEILAIIFAEENRLKVFQDIVHITITHVSGCFKMLFVINRRQSIMLLVNGCVAKQWYPPRNELEATILTKHNNLSRRITLTYATLVGASLLAAVLNPILYSTRVLTIATWYPCNISLPICYWSSYAHQTMGILAMAIAHVATDSLIVGFTIKICTQLNVLNQRLLSINFQLENTSARCQKSQEQSLALEAILVNECIVNYKDILRFADLLSRTFIEIVFIQFCVGLTVICSTVYLLAKLSIFSYDFFGLFLYLGCMLMQMFLFCWYGNEVVLDSTKLFHTIYNINWIELQIQTQSKLLLMMLVASSPIQLFRGAIIKVNLDAFINILKFSYSAFNLLQKSS</sequence>
<dbReference type="EnsemblMetazoa" id="XM_031930893">
    <property type="protein sequence ID" value="XP_031786753"/>
    <property type="gene ID" value="GeneID_100463092"/>
</dbReference>
<keyword evidence="4 10" id="KW-0812">Transmembrane</keyword>
<keyword evidence="2" id="KW-1003">Cell membrane</keyword>
<feature type="transmembrane region" description="Helical" evidence="10">
    <location>
        <begin position="210"/>
        <end position="232"/>
    </location>
</feature>
<evidence type="ECO:0000256" key="6">
    <source>
        <dbReference type="ARBA" id="ARBA00022989"/>
    </source>
</evidence>
<accession>A0A7M7QIB4</accession>
<feature type="transmembrane region" description="Helical" evidence="10">
    <location>
        <begin position="292"/>
        <end position="315"/>
    </location>
</feature>
<dbReference type="OrthoDB" id="6597368at2759"/>
<proteinExistence type="inferred from homology"/>
<evidence type="ECO:0000256" key="5">
    <source>
        <dbReference type="ARBA" id="ARBA00022725"/>
    </source>
</evidence>
<feature type="transmembrane region" description="Helical" evidence="10">
    <location>
        <begin position="59"/>
        <end position="86"/>
    </location>
</feature>
<dbReference type="PANTHER" id="PTHR21137">
    <property type="entry name" value="ODORANT RECEPTOR"/>
    <property type="match status" value="1"/>
</dbReference>
<dbReference type="PANTHER" id="PTHR21137:SF35">
    <property type="entry name" value="ODORANT RECEPTOR 19A-RELATED"/>
    <property type="match status" value="1"/>
</dbReference>
<evidence type="ECO:0000256" key="10">
    <source>
        <dbReference type="RuleBase" id="RU351113"/>
    </source>
</evidence>
<evidence type="ECO:0000256" key="3">
    <source>
        <dbReference type="ARBA" id="ARBA00022606"/>
    </source>
</evidence>